<evidence type="ECO:0000313" key="3">
    <source>
        <dbReference type="EMBL" id="KAH3868157.1"/>
    </source>
</evidence>
<sequence length="293" mass="32915">MCAREKKAGDLVINQRPLSIEQAIDQLKWFIHTQGFMYQPILVRTVEYAGLVKVVGVNVASESRLVERVVAVERKKDMLDDKMDVCTRMLDQHLVRPTRSPSPSPVRQQCFNCKEIGHLSQECPNCIENEKGLPLIIEQIKSVSRIDASVNGFAIQAVINTAAENTLASDRVVAQLPEKVPMLEQVFELIVLRKDGATFDVVGAALGLSGQVDSMAEERGLGRGKCMLRGSLERVVVKAVSDFRFIQEWLMHGTDPPGNLYALTNIKESRFNVNRDRLNNDRLQICKFDYFLA</sequence>
<dbReference type="GO" id="GO:0003676">
    <property type="term" value="F:nucleic acid binding"/>
    <property type="evidence" value="ECO:0007669"/>
    <property type="project" value="InterPro"/>
</dbReference>
<proteinExistence type="predicted"/>
<keyword evidence="1" id="KW-0862">Zinc</keyword>
<evidence type="ECO:0000259" key="2">
    <source>
        <dbReference type="PROSITE" id="PS50158"/>
    </source>
</evidence>
<name>A0A9D4RIY3_DREPO</name>
<dbReference type="GO" id="GO:0008270">
    <property type="term" value="F:zinc ion binding"/>
    <property type="evidence" value="ECO:0007669"/>
    <property type="project" value="UniProtKB-KW"/>
</dbReference>
<protein>
    <recommendedName>
        <fullName evidence="2">CCHC-type domain-containing protein</fullName>
    </recommendedName>
</protein>
<accession>A0A9D4RIY3</accession>
<dbReference type="SUPFAM" id="SSF57756">
    <property type="entry name" value="Retrovirus zinc finger-like domains"/>
    <property type="match status" value="1"/>
</dbReference>
<reference evidence="3" key="2">
    <citation type="submission" date="2020-11" db="EMBL/GenBank/DDBJ databases">
        <authorList>
            <person name="McCartney M.A."/>
            <person name="Auch B."/>
            <person name="Kono T."/>
            <person name="Mallez S."/>
            <person name="Becker A."/>
            <person name="Gohl D.M."/>
            <person name="Silverstein K.A.T."/>
            <person name="Koren S."/>
            <person name="Bechman K.B."/>
            <person name="Herman A."/>
            <person name="Abrahante J.E."/>
            <person name="Garbe J."/>
        </authorList>
    </citation>
    <scope>NUCLEOTIDE SEQUENCE</scope>
    <source>
        <strain evidence="3">Duluth1</strain>
        <tissue evidence="3">Whole animal</tissue>
    </source>
</reference>
<keyword evidence="4" id="KW-1185">Reference proteome</keyword>
<organism evidence="3 4">
    <name type="scientific">Dreissena polymorpha</name>
    <name type="common">Zebra mussel</name>
    <name type="synonym">Mytilus polymorpha</name>
    <dbReference type="NCBI Taxonomy" id="45954"/>
    <lineage>
        <taxon>Eukaryota</taxon>
        <taxon>Metazoa</taxon>
        <taxon>Spiralia</taxon>
        <taxon>Lophotrochozoa</taxon>
        <taxon>Mollusca</taxon>
        <taxon>Bivalvia</taxon>
        <taxon>Autobranchia</taxon>
        <taxon>Heteroconchia</taxon>
        <taxon>Euheterodonta</taxon>
        <taxon>Imparidentia</taxon>
        <taxon>Neoheterodontei</taxon>
        <taxon>Myida</taxon>
        <taxon>Dreissenoidea</taxon>
        <taxon>Dreissenidae</taxon>
        <taxon>Dreissena</taxon>
    </lineage>
</organism>
<dbReference type="Gene3D" id="4.10.60.10">
    <property type="entry name" value="Zinc finger, CCHC-type"/>
    <property type="match status" value="1"/>
</dbReference>
<keyword evidence="1" id="KW-0863">Zinc-finger</keyword>
<dbReference type="SMART" id="SM00343">
    <property type="entry name" value="ZnF_C2HC"/>
    <property type="match status" value="1"/>
</dbReference>
<dbReference type="AlphaFoldDB" id="A0A9D4RIY3"/>
<evidence type="ECO:0000256" key="1">
    <source>
        <dbReference type="PROSITE-ProRule" id="PRU00047"/>
    </source>
</evidence>
<reference evidence="3" key="1">
    <citation type="journal article" date="2019" name="bioRxiv">
        <title>The Genome of the Zebra Mussel, Dreissena polymorpha: A Resource for Invasive Species Research.</title>
        <authorList>
            <person name="McCartney M.A."/>
            <person name="Auch B."/>
            <person name="Kono T."/>
            <person name="Mallez S."/>
            <person name="Zhang Y."/>
            <person name="Obille A."/>
            <person name="Becker A."/>
            <person name="Abrahante J.E."/>
            <person name="Garbe J."/>
            <person name="Badalamenti J.P."/>
            <person name="Herman A."/>
            <person name="Mangelson H."/>
            <person name="Liachko I."/>
            <person name="Sullivan S."/>
            <person name="Sone E.D."/>
            <person name="Koren S."/>
            <person name="Silverstein K.A.T."/>
            <person name="Beckman K.B."/>
            <person name="Gohl D.M."/>
        </authorList>
    </citation>
    <scope>NUCLEOTIDE SEQUENCE</scope>
    <source>
        <strain evidence="3">Duluth1</strain>
        <tissue evidence="3">Whole animal</tissue>
    </source>
</reference>
<dbReference type="Pfam" id="PF00098">
    <property type="entry name" value="zf-CCHC"/>
    <property type="match status" value="1"/>
</dbReference>
<comment type="caution">
    <text evidence="3">The sequence shown here is derived from an EMBL/GenBank/DDBJ whole genome shotgun (WGS) entry which is preliminary data.</text>
</comment>
<dbReference type="PROSITE" id="PS50158">
    <property type="entry name" value="ZF_CCHC"/>
    <property type="match status" value="1"/>
</dbReference>
<keyword evidence="1" id="KW-0479">Metal-binding</keyword>
<dbReference type="InterPro" id="IPR001878">
    <property type="entry name" value="Znf_CCHC"/>
</dbReference>
<feature type="domain" description="CCHC-type" evidence="2">
    <location>
        <begin position="110"/>
        <end position="125"/>
    </location>
</feature>
<dbReference type="InterPro" id="IPR036875">
    <property type="entry name" value="Znf_CCHC_sf"/>
</dbReference>
<evidence type="ECO:0000313" key="4">
    <source>
        <dbReference type="Proteomes" id="UP000828390"/>
    </source>
</evidence>
<dbReference type="Proteomes" id="UP000828390">
    <property type="component" value="Unassembled WGS sequence"/>
</dbReference>
<dbReference type="EMBL" id="JAIWYP010000002">
    <property type="protein sequence ID" value="KAH3868157.1"/>
    <property type="molecule type" value="Genomic_DNA"/>
</dbReference>
<gene>
    <name evidence="3" type="ORF">DPMN_031297</name>
</gene>